<reference evidence="2 3" key="1">
    <citation type="submission" date="2018-04" db="EMBL/GenBank/DDBJ databases">
        <authorList>
            <person name="Vogel A."/>
        </authorList>
    </citation>
    <scope>NUCLEOTIDE SEQUENCE [LARGE SCALE GENOMIC DNA]</scope>
</reference>
<feature type="signal peptide" evidence="1">
    <location>
        <begin position="1"/>
        <end position="24"/>
    </location>
</feature>
<evidence type="ECO:0000313" key="3">
    <source>
        <dbReference type="Proteomes" id="UP000595140"/>
    </source>
</evidence>
<dbReference type="AlphaFoldDB" id="A0A484NND6"/>
<sequence>MRSQLVVSKHVWWAVCGVLHVTTANKNETRGDLQFSIGVLIERGQEKASSLAKKIYAVDILCRKSS</sequence>
<feature type="chain" id="PRO_5019739282" evidence="1">
    <location>
        <begin position="25"/>
        <end position="66"/>
    </location>
</feature>
<organism evidence="2 3">
    <name type="scientific">Cuscuta campestris</name>
    <dbReference type="NCBI Taxonomy" id="132261"/>
    <lineage>
        <taxon>Eukaryota</taxon>
        <taxon>Viridiplantae</taxon>
        <taxon>Streptophyta</taxon>
        <taxon>Embryophyta</taxon>
        <taxon>Tracheophyta</taxon>
        <taxon>Spermatophyta</taxon>
        <taxon>Magnoliopsida</taxon>
        <taxon>eudicotyledons</taxon>
        <taxon>Gunneridae</taxon>
        <taxon>Pentapetalae</taxon>
        <taxon>asterids</taxon>
        <taxon>lamiids</taxon>
        <taxon>Solanales</taxon>
        <taxon>Convolvulaceae</taxon>
        <taxon>Cuscuteae</taxon>
        <taxon>Cuscuta</taxon>
        <taxon>Cuscuta subgen. Grammica</taxon>
        <taxon>Cuscuta sect. Cleistogrammica</taxon>
    </lineage>
</organism>
<keyword evidence="1" id="KW-0732">Signal</keyword>
<name>A0A484NND6_9ASTE</name>
<gene>
    <name evidence="2" type="ORF">CCAM_LOCUS44857</name>
</gene>
<accession>A0A484NND6</accession>
<dbReference type="EMBL" id="OOIL02006852">
    <property type="protein sequence ID" value="VFR03082.1"/>
    <property type="molecule type" value="Genomic_DNA"/>
</dbReference>
<evidence type="ECO:0000313" key="2">
    <source>
        <dbReference type="EMBL" id="VFR03082.1"/>
    </source>
</evidence>
<dbReference type="Proteomes" id="UP000595140">
    <property type="component" value="Unassembled WGS sequence"/>
</dbReference>
<keyword evidence="3" id="KW-1185">Reference proteome</keyword>
<evidence type="ECO:0000256" key="1">
    <source>
        <dbReference type="SAM" id="SignalP"/>
    </source>
</evidence>
<proteinExistence type="predicted"/>
<protein>
    <submittedName>
        <fullName evidence="2">Uncharacterized protein</fullName>
    </submittedName>
</protein>